<evidence type="ECO:0000256" key="2">
    <source>
        <dbReference type="ARBA" id="ARBA00022448"/>
    </source>
</evidence>
<keyword evidence="5" id="KW-0931">ER-Golgi transport</keyword>
<dbReference type="Ensembl" id="ENSHHUT00000025227.1">
    <property type="protein sequence ID" value="ENSHHUP00000024312.1"/>
    <property type="gene ID" value="ENSHHUG00000015257.1"/>
</dbReference>
<dbReference type="GO" id="GO:0005789">
    <property type="term" value="C:endoplasmic reticulum membrane"/>
    <property type="evidence" value="ECO:0007669"/>
    <property type="project" value="UniProtKB-SubCell"/>
</dbReference>
<dbReference type="InterPro" id="IPR005606">
    <property type="entry name" value="Sec20"/>
</dbReference>
<sequence length="195" mass="22298">MSVSLLWNSRLVTFLSTKMKSNMFFSPGHHVVIVLFRKNREQDKESDKLALLSEVDRHRRQMLSNQTAWKKANLASELSLDNLVKESLLYGGDSKFRQRKVTKEGLAQTSNDITESLVSISQMMSQQFGLSSVATSSQAVLETNDEFKAMTGIIQLGRKLTDKLLIFLTLVLFLTTVFYILKKRLFIPFLRLTIM</sequence>
<keyword evidence="4" id="KW-0256">Endoplasmic reticulum</keyword>
<reference evidence="12" key="3">
    <citation type="submission" date="2025-09" db="UniProtKB">
        <authorList>
            <consortium name="Ensembl"/>
        </authorList>
    </citation>
    <scope>IDENTIFICATION</scope>
</reference>
<keyword evidence="13" id="KW-1185">Reference proteome</keyword>
<dbReference type="GO" id="GO:0031201">
    <property type="term" value="C:SNARE complex"/>
    <property type="evidence" value="ECO:0007669"/>
    <property type="project" value="TreeGrafter"/>
</dbReference>
<keyword evidence="3 10" id="KW-0812">Transmembrane</keyword>
<evidence type="ECO:0000256" key="6">
    <source>
        <dbReference type="ARBA" id="ARBA00022989"/>
    </source>
</evidence>
<proteinExistence type="inferred from homology"/>
<organism evidence="12 13">
    <name type="scientific">Hucho hucho</name>
    <name type="common">huchen</name>
    <dbReference type="NCBI Taxonomy" id="62062"/>
    <lineage>
        <taxon>Eukaryota</taxon>
        <taxon>Metazoa</taxon>
        <taxon>Chordata</taxon>
        <taxon>Craniata</taxon>
        <taxon>Vertebrata</taxon>
        <taxon>Euteleostomi</taxon>
        <taxon>Actinopterygii</taxon>
        <taxon>Neopterygii</taxon>
        <taxon>Teleostei</taxon>
        <taxon>Protacanthopterygii</taxon>
        <taxon>Salmoniformes</taxon>
        <taxon>Salmonidae</taxon>
        <taxon>Salmoninae</taxon>
        <taxon>Hucho</taxon>
    </lineage>
</organism>
<feature type="domain" description="Sec20 C-terminal" evidence="11">
    <location>
        <begin position="109"/>
        <end position="185"/>
    </location>
</feature>
<evidence type="ECO:0000256" key="3">
    <source>
        <dbReference type="ARBA" id="ARBA00022692"/>
    </source>
</evidence>
<evidence type="ECO:0000256" key="4">
    <source>
        <dbReference type="ARBA" id="ARBA00022824"/>
    </source>
</evidence>
<evidence type="ECO:0000256" key="10">
    <source>
        <dbReference type="SAM" id="Phobius"/>
    </source>
</evidence>
<reference evidence="12" key="2">
    <citation type="submission" date="2025-08" db="UniProtKB">
        <authorList>
            <consortium name="Ensembl"/>
        </authorList>
    </citation>
    <scope>IDENTIFICATION</scope>
</reference>
<comment type="similarity">
    <text evidence="9">Belongs to the SEC20 family.</text>
</comment>
<evidence type="ECO:0000313" key="13">
    <source>
        <dbReference type="Proteomes" id="UP000314982"/>
    </source>
</evidence>
<accession>A0A4W5LEP6</accession>
<dbReference type="Pfam" id="PF03908">
    <property type="entry name" value="Sec20"/>
    <property type="match status" value="1"/>
</dbReference>
<dbReference type="AlphaFoldDB" id="A0A4W5LEP6"/>
<protein>
    <submittedName>
        <fullName evidence="12">BCL2 interacting protein 1</fullName>
    </submittedName>
</protein>
<evidence type="ECO:0000256" key="5">
    <source>
        <dbReference type="ARBA" id="ARBA00022892"/>
    </source>
</evidence>
<dbReference type="PANTHER" id="PTHR12825">
    <property type="entry name" value="BNIP1-RELATED"/>
    <property type="match status" value="1"/>
</dbReference>
<keyword evidence="2" id="KW-0813">Transport</keyword>
<evidence type="ECO:0000256" key="1">
    <source>
        <dbReference type="ARBA" id="ARBA00004163"/>
    </source>
</evidence>
<dbReference type="STRING" id="62062.ENSHHUP00000024312"/>
<dbReference type="GO" id="GO:0005484">
    <property type="term" value="F:SNAP receptor activity"/>
    <property type="evidence" value="ECO:0007669"/>
    <property type="project" value="InterPro"/>
</dbReference>
<keyword evidence="8 10" id="KW-0472">Membrane</keyword>
<reference evidence="13" key="1">
    <citation type="submission" date="2018-06" db="EMBL/GenBank/DDBJ databases">
        <title>Genome assembly of Danube salmon.</title>
        <authorList>
            <person name="Macqueen D.J."/>
            <person name="Gundappa M.K."/>
        </authorList>
    </citation>
    <scope>NUCLEOTIDE SEQUENCE [LARGE SCALE GENOMIC DNA]</scope>
</reference>
<name>A0A4W5LEP6_9TELE</name>
<evidence type="ECO:0000259" key="11">
    <source>
        <dbReference type="Pfam" id="PF03908"/>
    </source>
</evidence>
<keyword evidence="6 10" id="KW-1133">Transmembrane helix</keyword>
<feature type="transmembrane region" description="Helical" evidence="10">
    <location>
        <begin position="164"/>
        <end position="181"/>
    </location>
</feature>
<dbReference type="Proteomes" id="UP000314982">
    <property type="component" value="Unassembled WGS sequence"/>
</dbReference>
<dbReference type="GO" id="GO:0006890">
    <property type="term" value="P:retrograde vesicle-mediated transport, Golgi to endoplasmic reticulum"/>
    <property type="evidence" value="ECO:0007669"/>
    <property type="project" value="InterPro"/>
</dbReference>
<evidence type="ECO:0000313" key="12">
    <source>
        <dbReference type="Ensembl" id="ENSHHUP00000024312.1"/>
    </source>
</evidence>
<evidence type="ECO:0000256" key="8">
    <source>
        <dbReference type="ARBA" id="ARBA00023136"/>
    </source>
</evidence>
<evidence type="ECO:0000256" key="9">
    <source>
        <dbReference type="ARBA" id="ARBA00037934"/>
    </source>
</evidence>
<dbReference type="InterPro" id="IPR056173">
    <property type="entry name" value="Sec20_C"/>
</dbReference>
<evidence type="ECO:0000256" key="7">
    <source>
        <dbReference type="ARBA" id="ARBA00023054"/>
    </source>
</evidence>
<keyword evidence="7" id="KW-0175">Coiled coil</keyword>
<comment type="subcellular location">
    <subcellularLocation>
        <location evidence="1">Endoplasmic reticulum membrane</location>
        <topology evidence="1">Single-pass type IV membrane protein</topology>
    </subcellularLocation>
</comment>
<dbReference type="PANTHER" id="PTHR12825:SF0">
    <property type="entry name" value="VESICLE TRANSPORT PROTEIN SEC20"/>
    <property type="match status" value="1"/>
</dbReference>
<dbReference type="GeneTree" id="ENSGT00390000014412"/>